<dbReference type="GO" id="GO:0016301">
    <property type="term" value="F:kinase activity"/>
    <property type="evidence" value="ECO:0007669"/>
    <property type="project" value="UniProtKB-KW"/>
</dbReference>
<gene>
    <name evidence="2" type="ORF">CSA56_08480</name>
</gene>
<name>A0A2G6KER1_9BACT</name>
<keyword evidence="2" id="KW-0418">Kinase</keyword>
<dbReference type="Gene3D" id="3.40.1390.20">
    <property type="entry name" value="HprK N-terminal domain-like"/>
    <property type="match status" value="1"/>
</dbReference>
<evidence type="ECO:0000259" key="1">
    <source>
        <dbReference type="Pfam" id="PF07085"/>
    </source>
</evidence>
<dbReference type="Proteomes" id="UP000230821">
    <property type="component" value="Unassembled WGS sequence"/>
</dbReference>
<feature type="domain" description="DRTGG" evidence="1">
    <location>
        <begin position="55"/>
        <end position="105"/>
    </location>
</feature>
<comment type="caution">
    <text evidence="2">The sequence shown here is derived from an EMBL/GenBank/DDBJ whole genome shotgun (WGS) entry which is preliminary data.</text>
</comment>
<dbReference type="SUPFAM" id="SSF75138">
    <property type="entry name" value="HprK N-terminal domain-like"/>
    <property type="match status" value="1"/>
</dbReference>
<proteinExistence type="predicted"/>
<evidence type="ECO:0000313" key="3">
    <source>
        <dbReference type="Proteomes" id="UP000230821"/>
    </source>
</evidence>
<accession>A0A2G6KER1</accession>
<dbReference type="InterPro" id="IPR028979">
    <property type="entry name" value="Ser_kin/Pase_Hpr-like_N_sf"/>
</dbReference>
<dbReference type="Pfam" id="PF07085">
    <property type="entry name" value="DRTGG"/>
    <property type="match status" value="1"/>
</dbReference>
<evidence type="ECO:0000313" key="2">
    <source>
        <dbReference type="EMBL" id="PIE34164.1"/>
    </source>
</evidence>
<protein>
    <submittedName>
        <fullName evidence="2">Serine kinase</fullName>
    </submittedName>
</protein>
<organism evidence="2 3">
    <name type="scientific">candidate division KSB3 bacterium</name>
    <dbReference type="NCBI Taxonomy" id="2044937"/>
    <lineage>
        <taxon>Bacteria</taxon>
        <taxon>candidate division KSB3</taxon>
    </lineage>
</organism>
<dbReference type="AlphaFoldDB" id="A0A2G6KER1"/>
<keyword evidence="2" id="KW-0808">Transferase</keyword>
<dbReference type="EMBL" id="PDSK01000091">
    <property type="protein sequence ID" value="PIE34164.1"/>
    <property type="molecule type" value="Genomic_DNA"/>
</dbReference>
<dbReference type="InterPro" id="IPR010766">
    <property type="entry name" value="DRTGG"/>
</dbReference>
<sequence length="111" mass="11711">MTVREIQKALSLSIVCSGQTLDIEIDGGYASDMLSCVMAGAQQGNIWVTLLTHLNVIAVAVLLEIPAIIITENAPLAPEALAKAEDEGIVILQASEDTYTIVGKLYALGVK</sequence>
<reference evidence="2 3" key="1">
    <citation type="submission" date="2017-10" db="EMBL/GenBank/DDBJ databases">
        <title>Novel microbial diversity and functional potential in the marine mammal oral microbiome.</title>
        <authorList>
            <person name="Dudek N.K."/>
            <person name="Sun C.L."/>
            <person name="Burstein D."/>
            <person name="Kantor R.S."/>
            <person name="Aliaga Goltsman D.S."/>
            <person name="Bik E.M."/>
            <person name="Thomas B.C."/>
            <person name="Banfield J.F."/>
            <person name="Relman D.A."/>
        </authorList>
    </citation>
    <scope>NUCLEOTIDE SEQUENCE [LARGE SCALE GENOMIC DNA]</scope>
    <source>
        <strain evidence="2">DOLJORAL78_47_16</strain>
    </source>
</reference>